<feature type="region of interest" description="Disordered" evidence="1">
    <location>
        <begin position="152"/>
        <end position="216"/>
    </location>
</feature>
<dbReference type="HOGENOM" id="CLU_400997_0_0_4"/>
<dbReference type="EMBL" id="CP001013">
    <property type="protein sequence ID" value="ACB34773.1"/>
    <property type="molecule type" value="Genomic_DNA"/>
</dbReference>
<evidence type="ECO:0000256" key="1">
    <source>
        <dbReference type="SAM" id="MobiDB-lite"/>
    </source>
</evidence>
<keyword evidence="2" id="KW-0732">Signal</keyword>
<feature type="compositionally biased region" description="Pro residues" evidence="1">
    <location>
        <begin position="178"/>
        <end position="188"/>
    </location>
</feature>
<feature type="region of interest" description="Disordered" evidence="1">
    <location>
        <begin position="335"/>
        <end position="379"/>
    </location>
</feature>
<dbReference type="Proteomes" id="UP000001693">
    <property type="component" value="Chromosome"/>
</dbReference>
<dbReference type="STRING" id="395495.Lcho_2508"/>
<organism evidence="3 4">
    <name type="scientific">Leptothrix cholodnii (strain ATCC 51168 / LMG 8142 / SP-6)</name>
    <name type="common">Leptothrix discophora (strain SP-6)</name>
    <dbReference type="NCBI Taxonomy" id="395495"/>
    <lineage>
        <taxon>Bacteria</taxon>
        <taxon>Pseudomonadati</taxon>
        <taxon>Pseudomonadota</taxon>
        <taxon>Betaproteobacteria</taxon>
        <taxon>Burkholderiales</taxon>
        <taxon>Sphaerotilaceae</taxon>
        <taxon>Leptothrix</taxon>
    </lineage>
</organism>
<sequence length="631" mass="67786" precursor="true">MQKKRPSLSSFLIGLAAGVLPPHVAALEFGPAPQSIALGQPLDFSVPLRLEPGESTAPDCTIADVTLGDEHLPAPLVRTRLERTDLRSALIRVTSTQAVNEPLVTVELSVGCGSRITRRFVVLADPSLAPAVAPAVAPSVAAPPVALPVAEPLRDAPPPPRAAVAAPASTARAAEPAPAVPRPAPGSAPPATRKPKETRAAPAPRTRASESAIVAPDRPRLRMDVVEPTATTAKPLATIVEEALQAIEAAAQSASSAGAAASAAPTASTRIAALEKTVLDLHKESQVQRELMLQMQAQLLAAETANRWVMPLSIMLVGLTGLAGWLAWRVRQLQRGGRSDNPPSNLPVPASGVADDEAISLPPNYDSTSPPSANLNGGSPRDVSIEELIDLEQQAEFFIALGQEDSAVELLTDHLRNSEGGSPLAYLKLLEIYKRRDDRASYERIRVGFNQRFNAYAPVWEADLQAGLVLEDYPEVMQQLQKVWPRPLAAMAELGMLIFHTTRGDVFDLPAYRDVLFLYALARDLADHNEPTIQRIALMSPLPEVSEFSDTAQHVEPVDDRLPSIDATDSELPTTMVELVDLDLHLDLDLDSSNTVEVQTATAIDTDEVPELDLDLDLSDPLYSDRKIRRQ</sequence>
<feature type="chain" id="PRO_5002771216" description="Tfp pilus assembly protein FimV-like protein" evidence="2">
    <location>
        <begin position="26"/>
        <end position="631"/>
    </location>
</feature>
<accession>B1Y6D7</accession>
<dbReference type="AlphaFoldDB" id="B1Y6D7"/>
<feature type="signal peptide" evidence="2">
    <location>
        <begin position="1"/>
        <end position="25"/>
    </location>
</feature>
<proteinExistence type="predicted"/>
<feature type="compositionally biased region" description="Polar residues" evidence="1">
    <location>
        <begin position="365"/>
        <end position="377"/>
    </location>
</feature>
<evidence type="ECO:0000313" key="4">
    <source>
        <dbReference type="Proteomes" id="UP000001693"/>
    </source>
</evidence>
<gene>
    <name evidence="3" type="ordered locus">Lcho_2508</name>
</gene>
<feature type="compositionally biased region" description="Low complexity" evidence="1">
    <location>
        <begin position="200"/>
        <end position="212"/>
    </location>
</feature>
<dbReference type="OrthoDB" id="9180424at2"/>
<dbReference type="RefSeq" id="WP_012347529.1">
    <property type="nucleotide sequence ID" value="NC_010524.1"/>
</dbReference>
<keyword evidence="4" id="KW-1185">Reference proteome</keyword>
<dbReference type="KEGG" id="lch:Lcho_2508"/>
<evidence type="ECO:0000256" key="2">
    <source>
        <dbReference type="SAM" id="SignalP"/>
    </source>
</evidence>
<reference evidence="3 4" key="1">
    <citation type="submission" date="2008-03" db="EMBL/GenBank/DDBJ databases">
        <title>Complete sequence of Leptothrix cholodnii SP-6.</title>
        <authorList>
            <consortium name="US DOE Joint Genome Institute"/>
            <person name="Copeland A."/>
            <person name="Lucas S."/>
            <person name="Lapidus A."/>
            <person name="Glavina del Rio T."/>
            <person name="Dalin E."/>
            <person name="Tice H."/>
            <person name="Bruce D."/>
            <person name="Goodwin L."/>
            <person name="Pitluck S."/>
            <person name="Chertkov O."/>
            <person name="Brettin T."/>
            <person name="Detter J.C."/>
            <person name="Han C."/>
            <person name="Kuske C.R."/>
            <person name="Schmutz J."/>
            <person name="Larimer F."/>
            <person name="Land M."/>
            <person name="Hauser L."/>
            <person name="Kyrpides N."/>
            <person name="Lykidis A."/>
            <person name="Emerson D."/>
            <person name="Richardson P."/>
        </authorList>
    </citation>
    <scope>NUCLEOTIDE SEQUENCE [LARGE SCALE GENOMIC DNA]</scope>
    <source>
        <strain evidence="4">ATCC 51168 / LMG 8142 / SP-6</strain>
    </source>
</reference>
<feature type="compositionally biased region" description="Low complexity" evidence="1">
    <location>
        <begin position="162"/>
        <end position="177"/>
    </location>
</feature>
<protein>
    <recommendedName>
        <fullName evidence="5">Tfp pilus assembly protein FimV-like protein</fullName>
    </recommendedName>
</protein>
<name>B1Y6D7_LEPCP</name>
<dbReference type="eggNOG" id="COG3170">
    <property type="taxonomic scope" value="Bacteria"/>
</dbReference>
<evidence type="ECO:0008006" key="5">
    <source>
        <dbReference type="Google" id="ProtNLM"/>
    </source>
</evidence>
<evidence type="ECO:0000313" key="3">
    <source>
        <dbReference type="EMBL" id="ACB34773.1"/>
    </source>
</evidence>